<dbReference type="InterPro" id="IPR006264">
    <property type="entry name" value="EPSP_synthase"/>
</dbReference>
<dbReference type="Gene3D" id="3.65.10.10">
    <property type="entry name" value="Enolpyruvate transferase domain"/>
    <property type="match status" value="2"/>
</dbReference>
<feature type="binding site" evidence="7">
    <location>
        <position position="368"/>
    </location>
    <ligand>
        <name>3-phosphoshikimate</name>
        <dbReference type="ChEBI" id="CHEBI:145989"/>
    </ligand>
</feature>
<name>A0ABN6XHJ7_9MICO</name>
<feature type="binding site" evidence="7">
    <location>
        <position position="144"/>
    </location>
    <ligand>
        <name>phosphoenolpyruvate</name>
        <dbReference type="ChEBI" id="CHEBI:58702"/>
    </ligand>
</feature>
<reference evidence="10" key="1">
    <citation type="journal article" date="2019" name="Int. J. Syst. Evol. Microbiol.">
        <title>The Global Catalogue of Microorganisms (GCM) 10K type strain sequencing project: providing services to taxonomists for standard genome sequencing and annotation.</title>
        <authorList>
            <consortium name="The Broad Institute Genomics Platform"/>
            <consortium name="The Broad Institute Genome Sequencing Center for Infectious Disease"/>
            <person name="Wu L."/>
            <person name="Ma J."/>
        </authorList>
    </citation>
    <scope>NUCLEOTIDE SEQUENCE [LARGE SCALE GENOMIC DNA]</scope>
    <source>
        <strain evidence="10">NBRC 108725</strain>
    </source>
</reference>
<feature type="binding site" evidence="7">
    <location>
        <position position="70"/>
    </location>
    <ligand>
        <name>3-phosphoshikimate</name>
        <dbReference type="ChEBI" id="CHEBI:145989"/>
    </ligand>
</feature>
<dbReference type="HAMAP" id="MF_00210">
    <property type="entry name" value="EPSP_synth"/>
    <property type="match status" value="1"/>
</dbReference>
<feature type="binding site" evidence="7">
    <location>
        <position position="70"/>
    </location>
    <ligand>
        <name>phosphoenolpyruvate</name>
        <dbReference type="ChEBI" id="CHEBI:58702"/>
    </ligand>
</feature>
<feature type="binding site" evidence="7">
    <location>
        <position position="220"/>
    </location>
    <ligand>
        <name>3-phosphoshikimate</name>
        <dbReference type="ChEBI" id="CHEBI:145989"/>
    </ligand>
</feature>
<dbReference type="PANTHER" id="PTHR21090">
    <property type="entry name" value="AROM/DEHYDROQUINATE SYNTHASE"/>
    <property type="match status" value="1"/>
</dbReference>
<evidence type="ECO:0000313" key="9">
    <source>
        <dbReference type="EMBL" id="BDZ44305.1"/>
    </source>
</evidence>
<dbReference type="PIRSF" id="PIRSF000505">
    <property type="entry name" value="EPSPS"/>
    <property type="match status" value="1"/>
</dbReference>
<evidence type="ECO:0000256" key="2">
    <source>
        <dbReference type="ARBA" id="ARBA00009948"/>
    </source>
</evidence>
<dbReference type="EC" id="2.5.1.19" evidence="7"/>
<comment type="subunit">
    <text evidence="7">Monomer.</text>
</comment>
<feature type="active site" description="Proton acceptor" evidence="7">
    <location>
        <position position="368"/>
    </location>
</feature>
<comment type="pathway">
    <text evidence="1 7">Metabolic intermediate biosynthesis; chorismate biosynthesis; chorismate from D-erythrose 4-phosphate and phosphoenolpyruvate: step 6/7.</text>
</comment>
<dbReference type="NCBIfam" id="TIGR01356">
    <property type="entry name" value="aroA"/>
    <property type="match status" value="1"/>
</dbReference>
<feature type="binding site" evidence="7">
    <location>
        <position position="219"/>
    </location>
    <ligand>
        <name>3-phosphoshikimate</name>
        <dbReference type="ChEBI" id="CHEBI:145989"/>
    </ligand>
</feature>
<comment type="subcellular location">
    <subcellularLocation>
        <location evidence="7">Cytoplasm</location>
    </subcellularLocation>
</comment>
<dbReference type="PROSITE" id="PS00885">
    <property type="entry name" value="EPSP_SYNTHASE_2"/>
    <property type="match status" value="1"/>
</dbReference>
<keyword evidence="4 7" id="KW-0808">Transferase</keyword>
<keyword evidence="5 7" id="KW-0057">Aromatic amino acid biosynthesis</keyword>
<evidence type="ECO:0000313" key="10">
    <source>
        <dbReference type="Proteomes" id="UP001321498"/>
    </source>
</evidence>
<evidence type="ECO:0000256" key="5">
    <source>
        <dbReference type="ARBA" id="ARBA00023141"/>
    </source>
</evidence>
<comment type="similarity">
    <text evidence="2 7">Belongs to the EPSP synthase family.</text>
</comment>
<protein>
    <recommendedName>
        <fullName evidence="7">3-phosphoshikimate 1-carboxyvinyltransferase</fullName>
        <ecNumber evidence="7">2.5.1.19</ecNumber>
    </recommendedName>
    <alternativeName>
        <fullName evidence="7">5-enolpyruvylshikimate-3-phosphate synthase</fullName>
        <shortName evidence="7">EPSP synthase</shortName>
        <shortName evidence="7">EPSPS</shortName>
    </alternativeName>
</protein>
<feature type="binding site" evidence="7">
    <location>
        <position position="468"/>
    </location>
    <ligand>
        <name>phosphoenolpyruvate</name>
        <dbReference type="ChEBI" id="CHEBI:58702"/>
    </ligand>
</feature>
<comment type="function">
    <text evidence="7">Catalyzes the transfer of the enolpyruvyl moiety of phosphoenolpyruvate (PEP) to the 5-hydroxyl of shikimate-3-phosphate (S3P) to produce enolpyruvyl shikimate-3-phosphate and inorganic phosphate.</text>
</comment>
<dbReference type="SUPFAM" id="SSF55205">
    <property type="entry name" value="EPT/RTPC-like"/>
    <property type="match status" value="1"/>
</dbReference>
<feature type="binding site" evidence="7">
    <location>
        <position position="395"/>
    </location>
    <ligand>
        <name>3-phosphoshikimate</name>
        <dbReference type="ChEBI" id="CHEBI:145989"/>
    </ligand>
</feature>
<dbReference type="EMBL" id="AP027731">
    <property type="protein sequence ID" value="BDZ44305.1"/>
    <property type="molecule type" value="Genomic_DNA"/>
</dbReference>
<gene>
    <name evidence="7 9" type="primary">aroA</name>
    <name evidence="9" type="ORF">GCM10025866_02140</name>
</gene>
<keyword evidence="10" id="KW-1185">Reference proteome</keyword>
<evidence type="ECO:0000256" key="6">
    <source>
        <dbReference type="ARBA" id="ARBA00044633"/>
    </source>
</evidence>
<evidence type="ECO:0000256" key="7">
    <source>
        <dbReference type="HAMAP-Rule" id="MF_00210"/>
    </source>
</evidence>
<dbReference type="InterPro" id="IPR013792">
    <property type="entry name" value="RNA3'P_cycl/enolpyr_Trfase_a/b"/>
</dbReference>
<dbReference type="InterPro" id="IPR001986">
    <property type="entry name" value="Enolpyruvate_Tfrase_dom"/>
</dbReference>
<dbReference type="Proteomes" id="UP001321498">
    <property type="component" value="Chromosome"/>
</dbReference>
<keyword evidence="7" id="KW-0963">Cytoplasm</keyword>
<feature type="domain" description="Enolpyruvate transferase" evidence="8">
    <location>
        <begin position="55"/>
        <end position="475"/>
    </location>
</feature>
<feature type="binding site" evidence="7">
    <location>
        <position position="172"/>
    </location>
    <ligand>
        <name>phosphoenolpyruvate</name>
        <dbReference type="ChEBI" id="CHEBI:58702"/>
    </ligand>
</feature>
<feature type="binding site" evidence="7">
    <location>
        <position position="399"/>
    </location>
    <ligand>
        <name>phosphoenolpyruvate</name>
        <dbReference type="ChEBI" id="CHEBI:58702"/>
    </ligand>
</feature>
<accession>A0ABN6XHJ7</accession>
<feature type="binding site" evidence="7">
    <location>
        <position position="218"/>
    </location>
    <ligand>
        <name>3-phosphoshikimate</name>
        <dbReference type="ChEBI" id="CHEBI:145989"/>
    </ligand>
</feature>
<comment type="catalytic activity">
    <reaction evidence="6">
        <text>3-phosphoshikimate + phosphoenolpyruvate = 5-O-(1-carboxyvinyl)-3-phosphoshikimate + phosphate</text>
        <dbReference type="Rhea" id="RHEA:21256"/>
        <dbReference type="ChEBI" id="CHEBI:43474"/>
        <dbReference type="ChEBI" id="CHEBI:57701"/>
        <dbReference type="ChEBI" id="CHEBI:58702"/>
        <dbReference type="ChEBI" id="CHEBI:145989"/>
        <dbReference type="EC" id="2.5.1.19"/>
    </reaction>
    <physiologicalReaction direction="left-to-right" evidence="6">
        <dbReference type="Rhea" id="RHEA:21257"/>
    </physiologicalReaction>
</comment>
<sequence length="490" mass="50327">MVSVTDVSLPLRVPPLLWEPMGILGYSSPRFELPGDDHDARNSGASGDPVWAAPQASGPLSAIVPLPGSKSLTNRELVLSALAEEPTVLRAPLHSRDSSLMIDALRSLGTTIEPTGRDAGDGPDLLVTPGPLVGGVAVDCGLAGTLMRFGPPLAALALGPVTFDGDAAARRRPMRTTIDSLRALGVEVVDDGRAALPFTVHGAGRVAGGEVAIDASASSQFVSGLLLAAPRFDEGLTVRHAGERLPSLPHILMTLATLRTRGVSAEQTAEAEWTVRPGPIAGGTVDIEPDLSNAAPFLAAALVAGGRVRVPGWPTRTTQVGDSLRELLVQFGATVERVGDDLVVDGGAGVVGGVELPGIDLDLSAGGELAPTIVALAALATGPSRITGIGHLRGHETDRLAALATELNALGGRVTEEEDGLSLSPAPLSARPGRPWQSYADHRMATAGALLGLAVPGLEIDDIATTAKTLPRFPELWSGMLSRPTVALGI</sequence>
<keyword evidence="3 7" id="KW-0028">Amino-acid biosynthesis</keyword>
<proteinExistence type="inferred from homology"/>
<dbReference type="Pfam" id="PF00275">
    <property type="entry name" value="EPSP_synthase"/>
    <property type="match status" value="1"/>
</dbReference>
<organism evidence="9 10">
    <name type="scientific">Naasia aerilata</name>
    <dbReference type="NCBI Taxonomy" id="1162966"/>
    <lineage>
        <taxon>Bacteria</taxon>
        <taxon>Bacillati</taxon>
        <taxon>Actinomycetota</taxon>
        <taxon>Actinomycetes</taxon>
        <taxon>Micrococcales</taxon>
        <taxon>Microbacteriaceae</taxon>
        <taxon>Naasia</taxon>
    </lineage>
</organism>
<evidence type="ECO:0000256" key="1">
    <source>
        <dbReference type="ARBA" id="ARBA00004811"/>
    </source>
</evidence>
<dbReference type="CDD" id="cd01556">
    <property type="entry name" value="EPSP_synthase"/>
    <property type="match status" value="1"/>
</dbReference>
<evidence type="ECO:0000259" key="8">
    <source>
        <dbReference type="Pfam" id="PF00275"/>
    </source>
</evidence>
<feature type="binding site" evidence="7">
    <location>
        <position position="443"/>
    </location>
    <ligand>
        <name>phosphoenolpyruvate</name>
        <dbReference type="ChEBI" id="CHEBI:58702"/>
    </ligand>
</feature>
<comment type="caution">
    <text evidence="7">Lacks conserved residue(s) required for the propagation of feature annotation.</text>
</comment>
<feature type="binding site" evidence="7">
    <location>
        <position position="71"/>
    </location>
    <ligand>
        <name>3-phosphoshikimate</name>
        <dbReference type="ChEBI" id="CHEBI:145989"/>
    </ligand>
</feature>
<dbReference type="InterPro" id="IPR036968">
    <property type="entry name" value="Enolpyruvate_Tfrase_sf"/>
</dbReference>
<feature type="binding site" evidence="7">
    <location>
        <position position="75"/>
    </location>
    <ligand>
        <name>3-phosphoshikimate</name>
        <dbReference type="ChEBI" id="CHEBI:145989"/>
    </ligand>
</feature>
<feature type="binding site" evidence="7">
    <location>
        <position position="247"/>
    </location>
    <ligand>
        <name>3-phosphoshikimate</name>
        <dbReference type="ChEBI" id="CHEBI:145989"/>
    </ligand>
</feature>
<evidence type="ECO:0000256" key="4">
    <source>
        <dbReference type="ARBA" id="ARBA00022679"/>
    </source>
</evidence>
<dbReference type="InterPro" id="IPR023193">
    <property type="entry name" value="EPSP_synthase_CS"/>
</dbReference>
<evidence type="ECO:0000256" key="3">
    <source>
        <dbReference type="ARBA" id="ARBA00022605"/>
    </source>
</evidence>
<feature type="binding site" evidence="7">
    <location>
        <position position="220"/>
    </location>
    <ligand>
        <name>phosphoenolpyruvate</name>
        <dbReference type="ChEBI" id="CHEBI:58702"/>
    </ligand>
</feature>
<dbReference type="PANTHER" id="PTHR21090:SF5">
    <property type="entry name" value="PENTAFUNCTIONAL AROM POLYPEPTIDE"/>
    <property type="match status" value="1"/>
</dbReference>